<protein>
    <submittedName>
        <fullName evidence="2">Uncharacterized protein</fullName>
    </submittedName>
</protein>
<dbReference type="RefSeq" id="WP_344265672.1">
    <property type="nucleotide sequence ID" value="NZ_BAAAMJ010000068.1"/>
</dbReference>
<dbReference type="EMBL" id="BAAAMJ010000068">
    <property type="protein sequence ID" value="GAA1932385.1"/>
    <property type="molecule type" value="Genomic_DNA"/>
</dbReference>
<name>A0ABN2PXC4_9ACTN</name>
<organism evidence="2 3">
    <name type="scientific">Streptomyces sodiiphilus</name>
    <dbReference type="NCBI Taxonomy" id="226217"/>
    <lineage>
        <taxon>Bacteria</taxon>
        <taxon>Bacillati</taxon>
        <taxon>Actinomycetota</taxon>
        <taxon>Actinomycetes</taxon>
        <taxon>Kitasatosporales</taxon>
        <taxon>Streptomycetaceae</taxon>
        <taxon>Streptomyces</taxon>
    </lineage>
</organism>
<proteinExistence type="predicted"/>
<comment type="caution">
    <text evidence="2">The sequence shown here is derived from an EMBL/GenBank/DDBJ whole genome shotgun (WGS) entry which is preliminary data.</text>
</comment>
<sequence length="146" mass="16064">MRTRKRSTAPLGTAGPPARADSRGPRTSGPRLPVRFDRQRPQRWFAEQFVLVLSGRRPVHSLLGHVRAPAYEQLCGLAPLAPLRPSGIDRGEPSLRGVGSCRPRRGVIEAFARVSTGGRVRAMAFRLEAGRDGRWQCCAIELDTGR</sequence>
<accession>A0ABN2PXC4</accession>
<reference evidence="2 3" key="1">
    <citation type="journal article" date="2019" name="Int. J. Syst. Evol. Microbiol.">
        <title>The Global Catalogue of Microorganisms (GCM) 10K type strain sequencing project: providing services to taxonomists for standard genome sequencing and annotation.</title>
        <authorList>
            <consortium name="The Broad Institute Genomics Platform"/>
            <consortium name="The Broad Institute Genome Sequencing Center for Infectious Disease"/>
            <person name="Wu L."/>
            <person name="Ma J."/>
        </authorList>
    </citation>
    <scope>NUCLEOTIDE SEQUENCE [LARGE SCALE GENOMIC DNA]</scope>
    <source>
        <strain evidence="2 3">JCM 13581</strain>
    </source>
</reference>
<gene>
    <name evidence="2" type="ORF">GCM10009716_44490</name>
</gene>
<evidence type="ECO:0000313" key="2">
    <source>
        <dbReference type="EMBL" id="GAA1932385.1"/>
    </source>
</evidence>
<dbReference type="Proteomes" id="UP001501303">
    <property type="component" value="Unassembled WGS sequence"/>
</dbReference>
<dbReference type="InterPro" id="IPR045596">
    <property type="entry name" value="DUF6459"/>
</dbReference>
<dbReference type="Pfam" id="PF20060">
    <property type="entry name" value="DUF6459"/>
    <property type="match status" value="1"/>
</dbReference>
<evidence type="ECO:0000313" key="3">
    <source>
        <dbReference type="Proteomes" id="UP001501303"/>
    </source>
</evidence>
<keyword evidence="3" id="KW-1185">Reference proteome</keyword>
<feature type="region of interest" description="Disordered" evidence="1">
    <location>
        <begin position="1"/>
        <end position="34"/>
    </location>
</feature>
<evidence type="ECO:0000256" key="1">
    <source>
        <dbReference type="SAM" id="MobiDB-lite"/>
    </source>
</evidence>